<dbReference type="Gene3D" id="2.60.40.150">
    <property type="entry name" value="C2 domain"/>
    <property type="match status" value="3"/>
</dbReference>
<sequence length="1034" mass="114840">MASSYLVVHVAEANVPSSSKGTSGTNYYVELCFNGQRARTVTKDNTVWNQTFRFHTRDEQQRGGGGDDDPSTGGLNLEAYVYSIDETSNSESLVGKTVVDEKGFDSHSSKAELFPYNLVKSCSSGSGVVGPSPVVNNGKLRLMVFHSATDDKALFGIEDDSRRVQQTADEDGVNNVKKMYEFLFKPHHLLGEAADNDGTGSAIEANTSIIINDDDAVPREIHPSFDRGKVVERMQFLYVLVVKARQLPDVDAYGGLDPFVEVSFGASNKGFTSCLKRECNPEWNKTFAFPLPDGKAPPRSGVDVVVKDGDPVRDELVGKLYFYLKDIPVRYADDDAQPEPTWHPLKLDEGIKAAAMGKPSLLLAIWIGSQADEAYRHAWESPYGPKVYDNPRLWCLRVTVAEVIQGVVACEDGEDGGRRRARSLRGQLFCKACLGEQVQKTGLAKKTMQTMSSGSYEWMDEAELVFVAAQPFFESNLEVYVVAAASSYGSREQEEEVIGQLTIPLAQIERRDAATYGRHSTPTPQWFDLKSPPPASTTMRVDDDHQEDGGGGGVGTGAGNNVSHMQIRLGALLDGGYHIGHHPQGGNLDDTRPAERQLWEAPIGRLHLGILRAAGLVHADRNTRCGGGSSRMKPYCVAKYGDKWVRTRTIDTAASDHVFNEQYTWDVYDLKTVLTVGVFDRCTVISSAHHHRIGKVRIHLSGLETGRVYAHAYTLLALSRPSDGGLTKTGELHLAVKIEPSASATSVLRMYARPALPRMHYAQPLEEEKGRRGSNQLWLHAAYILALRLERMEPPLRREVVANICNVDESNNSSSWSLRRSKANFFRLTAVFSPAIASLRWFQGTVLSWRNPLVTLLMHAILALALWFHNLVLPLLILCYILVGLWNYRFSPRSPSYVDLHLSFLAPGTVLPDELDEEFDTTAKTSQSNEDVLRMRYDRLRSVAGRVQTVVGDVATLLERIQSLLSWRDPRATAIFMTFLLAAAAALYFVPYSYKLLLAAAGFYVMRHPRFRTRTPSILESFIKRLPSKQDMLI</sequence>
<evidence type="ECO:0000259" key="8">
    <source>
        <dbReference type="PROSITE" id="PS50004"/>
    </source>
</evidence>
<proteinExistence type="predicted"/>
<keyword evidence="2 7" id="KW-0812">Transmembrane</keyword>
<feature type="compositionally biased region" description="Gly residues" evidence="6">
    <location>
        <begin position="549"/>
        <end position="558"/>
    </location>
</feature>
<feature type="transmembrane region" description="Helical" evidence="7">
    <location>
        <begin position="854"/>
        <end position="883"/>
    </location>
</feature>
<evidence type="ECO:0000256" key="6">
    <source>
        <dbReference type="SAM" id="MobiDB-lite"/>
    </source>
</evidence>
<dbReference type="AlphaFoldDB" id="A0AAQ3WSK4"/>
<dbReference type="Pfam" id="PF00168">
    <property type="entry name" value="C2"/>
    <property type="match status" value="3"/>
</dbReference>
<feature type="transmembrane region" description="Helical" evidence="7">
    <location>
        <begin position="974"/>
        <end position="1005"/>
    </location>
</feature>
<dbReference type="PROSITE" id="PS50004">
    <property type="entry name" value="C2"/>
    <property type="match status" value="3"/>
</dbReference>
<evidence type="ECO:0000313" key="10">
    <source>
        <dbReference type="Proteomes" id="UP001341281"/>
    </source>
</evidence>
<evidence type="ECO:0000256" key="5">
    <source>
        <dbReference type="ARBA" id="ARBA00023136"/>
    </source>
</evidence>
<accession>A0AAQ3WSK4</accession>
<dbReference type="PANTHER" id="PTHR31425:SF32">
    <property type="entry name" value="MULTIPLE C2 DOMAIN AND TRANSMEMBRANE REGION PROTEIN 9"/>
    <property type="match status" value="1"/>
</dbReference>
<feature type="region of interest" description="Disordered" evidence="6">
    <location>
        <begin position="54"/>
        <end position="74"/>
    </location>
</feature>
<name>A0AAQ3WSK4_PASNO</name>
<feature type="domain" description="C2" evidence="8">
    <location>
        <begin position="1"/>
        <end position="114"/>
    </location>
</feature>
<dbReference type="Proteomes" id="UP001341281">
    <property type="component" value="Chromosome 04"/>
</dbReference>
<dbReference type="InterPro" id="IPR035892">
    <property type="entry name" value="C2_domain_sf"/>
</dbReference>
<evidence type="ECO:0000313" key="9">
    <source>
        <dbReference type="EMBL" id="WVZ71831.1"/>
    </source>
</evidence>
<comment type="subcellular location">
    <subcellularLocation>
        <location evidence="1">Membrane</location>
        <topology evidence="1">Multi-pass membrane protein</topology>
    </subcellularLocation>
</comment>
<dbReference type="PANTHER" id="PTHR31425">
    <property type="entry name" value="PHOSPHORIBOSYLANTHRANILATE TRANSFERASE ISOFORM 1"/>
    <property type="match status" value="1"/>
</dbReference>
<keyword evidence="10" id="KW-1185">Reference proteome</keyword>
<evidence type="ECO:0000256" key="7">
    <source>
        <dbReference type="SAM" id="Phobius"/>
    </source>
</evidence>
<evidence type="ECO:0000256" key="2">
    <source>
        <dbReference type="ARBA" id="ARBA00022692"/>
    </source>
</evidence>
<dbReference type="InterPro" id="IPR013583">
    <property type="entry name" value="MCTP_C"/>
</dbReference>
<reference evidence="9 10" key="1">
    <citation type="submission" date="2024-02" db="EMBL/GenBank/DDBJ databases">
        <title>High-quality chromosome-scale genome assembly of Pensacola bahiagrass (Paspalum notatum Flugge var. saurae).</title>
        <authorList>
            <person name="Vega J.M."/>
            <person name="Podio M."/>
            <person name="Orjuela J."/>
            <person name="Siena L.A."/>
            <person name="Pessino S.C."/>
            <person name="Combes M.C."/>
            <person name="Mariac C."/>
            <person name="Albertini E."/>
            <person name="Pupilli F."/>
            <person name="Ortiz J.P.A."/>
            <person name="Leblanc O."/>
        </authorList>
    </citation>
    <scope>NUCLEOTIDE SEQUENCE [LARGE SCALE GENOMIC DNA]</scope>
    <source>
        <strain evidence="9">R1</strain>
        <tissue evidence="9">Leaf</tissue>
    </source>
</reference>
<evidence type="ECO:0000256" key="4">
    <source>
        <dbReference type="ARBA" id="ARBA00022989"/>
    </source>
</evidence>
<dbReference type="SUPFAM" id="SSF49562">
    <property type="entry name" value="C2 domain (Calcium/lipid-binding domain, CaLB)"/>
    <property type="match status" value="3"/>
</dbReference>
<dbReference type="SMART" id="SM00239">
    <property type="entry name" value="C2"/>
    <property type="match status" value="4"/>
</dbReference>
<dbReference type="Pfam" id="PF08372">
    <property type="entry name" value="PRT_C"/>
    <property type="match status" value="1"/>
</dbReference>
<keyword evidence="3" id="KW-0677">Repeat</keyword>
<evidence type="ECO:0000256" key="3">
    <source>
        <dbReference type="ARBA" id="ARBA00022737"/>
    </source>
</evidence>
<keyword evidence="4 7" id="KW-1133">Transmembrane helix</keyword>
<organism evidence="9 10">
    <name type="scientific">Paspalum notatum var. saurae</name>
    <dbReference type="NCBI Taxonomy" id="547442"/>
    <lineage>
        <taxon>Eukaryota</taxon>
        <taxon>Viridiplantae</taxon>
        <taxon>Streptophyta</taxon>
        <taxon>Embryophyta</taxon>
        <taxon>Tracheophyta</taxon>
        <taxon>Spermatophyta</taxon>
        <taxon>Magnoliopsida</taxon>
        <taxon>Liliopsida</taxon>
        <taxon>Poales</taxon>
        <taxon>Poaceae</taxon>
        <taxon>PACMAD clade</taxon>
        <taxon>Panicoideae</taxon>
        <taxon>Andropogonodae</taxon>
        <taxon>Paspaleae</taxon>
        <taxon>Paspalinae</taxon>
        <taxon>Paspalum</taxon>
    </lineage>
</organism>
<dbReference type="InterPro" id="IPR047259">
    <property type="entry name" value="QUIRKY-like"/>
</dbReference>
<gene>
    <name evidence="9" type="ORF">U9M48_020366</name>
</gene>
<dbReference type="GO" id="GO:0016020">
    <property type="term" value="C:membrane"/>
    <property type="evidence" value="ECO:0007669"/>
    <property type="project" value="UniProtKB-SubCell"/>
</dbReference>
<evidence type="ECO:0000256" key="1">
    <source>
        <dbReference type="ARBA" id="ARBA00004141"/>
    </source>
</evidence>
<feature type="domain" description="C2" evidence="8">
    <location>
        <begin position="217"/>
        <end position="343"/>
    </location>
</feature>
<keyword evidence="5 7" id="KW-0472">Membrane</keyword>
<dbReference type="EMBL" id="CP144748">
    <property type="protein sequence ID" value="WVZ71831.1"/>
    <property type="molecule type" value="Genomic_DNA"/>
</dbReference>
<dbReference type="InterPro" id="IPR000008">
    <property type="entry name" value="C2_dom"/>
</dbReference>
<feature type="region of interest" description="Disordered" evidence="6">
    <location>
        <begin position="516"/>
        <end position="560"/>
    </location>
</feature>
<protein>
    <recommendedName>
        <fullName evidence="8">C2 domain-containing protein</fullName>
    </recommendedName>
</protein>
<feature type="domain" description="C2" evidence="8">
    <location>
        <begin position="587"/>
        <end position="713"/>
    </location>
</feature>